<dbReference type="AlphaFoldDB" id="A0A2M9R5E4"/>
<keyword evidence="2" id="KW-1185">Reference proteome</keyword>
<dbReference type="RefSeq" id="WP_100677624.1">
    <property type="nucleotide sequence ID" value="NZ_NIPO01000001.1"/>
</dbReference>
<dbReference type="Pfam" id="PF09357">
    <property type="entry name" value="RteC"/>
    <property type="match status" value="1"/>
</dbReference>
<proteinExistence type="predicted"/>
<gene>
    <name evidence="1" type="ORF">CDL10_05620</name>
</gene>
<sequence length="283" mass="33832">MGNLNSFNKKYVDNIIQQLDNGIDEVVLDSENIIPPLEYIIKLILRTLFNLQQYILKVGFDNIQQEIYFFKHQKPLIVSKLIYYNSIYKIEIERPYGGDKVIKKYLNSELYKVKKYFDHNLDFYKYYKTQSTYLDYKYFVRGNYDIRLILNSSYFGTDHTFSTSHDYEIAKIIANNLIYKYIEYQICDVDQEHKLSTLPKLNWTSSKTSLAELIYALHSQGVFDNGNADIKQIAQSLEIFFNIELGDFYHTYSELKNRKINRTKFLDNLRDTLIRKMDEEEER</sequence>
<dbReference type="EMBL" id="NIPO01000001">
    <property type="protein sequence ID" value="PJR04060.1"/>
    <property type="molecule type" value="Genomic_DNA"/>
</dbReference>
<reference evidence="1 2" key="1">
    <citation type="submission" date="2017-06" db="EMBL/GenBank/DDBJ databases">
        <title>Description of Avrilella dinanensis gen. nov. sp. nov.</title>
        <authorList>
            <person name="Leyer C."/>
            <person name="Sassi M."/>
            <person name="Minet J."/>
            <person name="Kayal S."/>
            <person name="Cattoir V."/>
        </authorList>
    </citation>
    <scope>NUCLEOTIDE SEQUENCE [LARGE SCALE GENOMIC DNA]</scope>
    <source>
        <strain evidence="1 2">UR159</strain>
    </source>
</reference>
<organism evidence="1 2">
    <name type="scientific">Avrilella dinanensis</name>
    <dbReference type="NCBI Taxonomy" id="2008672"/>
    <lineage>
        <taxon>Bacteria</taxon>
        <taxon>Pseudomonadati</taxon>
        <taxon>Bacteroidota</taxon>
        <taxon>Flavobacteriia</taxon>
        <taxon>Flavobacteriales</taxon>
        <taxon>Flavobacteriaceae</taxon>
        <taxon>Avrilella</taxon>
    </lineage>
</organism>
<evidence type="ECO:0000313" key="1">
    <source>
        <dbReference type="EMBL" id="PJR04060.1"/>
    </source>
</evidence>
<protein>
    <submittedName>
        <fullName evidence="1">Tetracycline regulation of excision, RteC</fullName>
    </submittedName>
</protein>
<dbReference type="Proteomes" id="UP000231960">
    <property type="component" value="Unassembled WGS sequence"/>
</dbReference>
<accession>A0A2M9R5E4</accession>
<dbReference type="InterPro" id="IPR018534">
    <property type="entry name" value="Tet_reg_excision_RteC"/>
</dbReference>
<evidence type="ECO:0000313" key="2">
    <source>
        <dbReference type="Proteomes" id="UP000231960"/>
    </source>
</evidence>
<comment type="caution">
    <text evidence="1">The sequence shown here is derived from an EMBL/GenBank/DDBJ whole genome shotgun (WGS) entry which is preliminary data.</text>
</comment>
<name>A0A2M9R5E4_9FLAO</name>
<dbReference type="OrthoDB" id="790983at2"/>